<gene>
    <name evidence="2" type="ORF">H312_02963</name>
</gene>
<dbReference type="HOGENOM" id="CLU_1626609_0_0_1"/>
<dbReference type="OrthoDB" id="10302543at2759"/>
<protein>
    <recommendedName>
        <fullName evidence="1">C2H2-type domain-containing protein</fullName>
    </recommendedName>
</protein>
<evidence type="ECO:0000313" key="3">
    <source>
        <dbReference type="Proteomes" id="UP000030655"/>
    </source>
</evidence>
<dbReference type="InterPro" id="IPR013087">
    <property type="entry name" value="Znf_C2H2_type"/>
</dbReference>
<proteinExistence type="predicted"/>
<accession>A0A059EXS4</accession>
<name>A0A059EXS4_9MICR</name>
<dbReference type="PROSITE" id="PS00028">
    <property type="entry name" value="ZINC_FINGER_C2H2_1"/>
    <property type="match status" value="1"/>
</dbReference>
<dbReference type="AlphaFoldDB" id="A0A059EXS4"/>
<evidence type="ECO:0000313" key="2">
    <source>
        <dbReference type="EMBL" id="KCZ79657.1"/>
    </source>
</evidence>
<reference evidence="2 3" key="2">
    <citation type="submission" date="2014-03" db="EMBL/GenBank/DDBJ databases">
        <title>The Genome Sequence of Anncaliia algerae insect isolate PRA339.</title>
        <authorList>
            <consortium name="The Broad Institute Genome Sequencing Platform"/>
            <consortium name="The Broad Institute Genome Sequencing Center for Infectious Disease"/>
            <person name="Cuomo C."/>
            <person name="Becnel J."/>
            <person name="Sanscrainte N."/>
            <person name="Walker B."/>
            <person name="Young S.K."/>
            <person name="Zeng Q."/>
            <person name="Gargeya S."/>
            <person name="Fitzgerald M."/>
            <person name="Haas B."/>
            <person name="Abouelleil A."/>
            <person name="Alvarado L."/>
            <person name="Arachchi H.M."/>
            <person name="Berlin A.M."/>
            <person name="Chapman S.B."/>
            <person name="Dewar J."/>
            <person name="Goldberg J."/>
            <person name="Griggs A."/>
            <person name="Gujja S."/>
            <person name="Hansen M."/>
            <person name="Howarth C."/>
            <person name="Imamovic A."/>
            <person name="Larimer J."/>
            <person name="McCowan C."/>
            <person name="Murphy C."/>
            <person name="Neiman D."/>
            <person name="Pearson M."/>
            <person name="Priest M."/>
            <person name="Roberts A."/>
            <person name="Saif S."/>
            <person name="Shea T."/>
            <person name="Sisk P."/>
            <person name="Sykes S."/>
            <person name="Wortman J."/>
            <person name="Nusbaum C."/>
            <person name="Birren B."/>
        </authorList>
    </citation>
    <scope>NUCLEOTIDE SEQUENCE [LARGE SCALE GENOMIC DNA]</scope>
    <source>
        <strain evidence="2 3">PRA339</strain>
    </source>
</reference>
<dbReference type="EMBL" id="KK365243">
    <property type="protein sequence ID" value="KCZ79657.1"/>
    <property type="molecule type" value="Genomic_DNA"/>
</dbReference>
<reference evidence="3" key="1">
    <citation type="submission" date="2013-02" db="EMBL/GenBank/DDBJ databases">
        <authorList>
            <consortium name="The Broad Institute Genome Sequencing Platform"/>
            <person name="Cuomo C."/>
            <person name="Becnel J."/>
            <person name="Sanscrainte N."/>
            <person name="Walker B."/>
            <person name="Young S.K."/>
            <person name="Zeng Q."/>
            <person name="Gargeya S."/>
            <person name="Fitzgerald M."/>
            <person name="Haas B."/>
            <person name="Abouelleil A."/>
            <person name="Alvarado L."/>
            <person name="Arachchi H.M."/>
            <person name="Berlin A.M."/>
            <person name="Chapman S.B."/>
            <person name="Dewar J."/>
            <person name="Goldberg J."/>
            <person name="Griggs A."/>
            <person name="Gujja S."/>
            <person name="Hansen M."/>
            <person name="Howarth C."/>
            <person name="Imamovic A."/>
            <person name="Larimer J."/>
            <person name="McCowan C."/>
            <person name="Murphy C."/>
            <person name="Neiman D."/>
            <person name="Pearson M."/>
            <person name="Priest M."/>
            <person name="Roberts A."/>
            <person name="Saif S."/>
            <person name="Shea T."/>
            <person name="Sisk P."/>
            <person name="Sykes S."/>
            <person name="Wortman J."/>
            <person name="Nusbaum C."/>
            <person name="Birren B."/>
        </authorList>
    </citation>
    <scope>NUCLEOTIDE SEQUENCE [LARGE SCALE GENOMIC DNA]</scope>
    <source>
        <strain evidence="3">PRA339</strain>
    </source>
</reference>
<feature type="domain" description="C2H2-type" evidence="1">
    <location>
        <begin position="135"/>
        <end position="158"/>
    </location>
</feature>
<dbReference type="VEuPathDB" id="MicrosporidiaDB:H312_02963"/>
<keyword evidence="3" id="KW-1185">Reference proteome</keyword>
<dbReference type="Proteomes" id="UP000030655">
    <property type="component" value="Unassembled WGS sequence"/>
</dbReference>
<organism evidence="2 3">
    <name type="scientific">Anncaliia algerae PRA339</name>
    <dbReference type="NCBI Taxonomy" id="1288291"/>
    <lineage>
        <taxon>Eukaryota</taxon>
        <taxon>Fungi</taxon>
        <taxon>Fungi incertae sedis</taxon>
        <taxon>Microsporidia</taxon>
        <taxon>Tubulinosematoidea</taxon>
        <taxon>Tubulinosematidae</taxon>
        <taxon>Anncaliia</taxon>
    </lineage>
</organism>
<sequence length="163" mass="19975">MKYKKMSDMHSFIERLHFGKQKNKKKYKFNLVEYHPQTIARTHQNNSRFYYNPFCNYLYYKINVNEHHCGRYHAKNHRLKEIYSQFFYKNFDKIEGVVYYCVNKACNKRYTTYNGIVYHIKNGCRENEKSLILHCPYLKCKNSYKTRNGLECHIEKIHKTSLK</sequence>
<evidence type="ECO:0000259" key="1">
    <source>
        <dbReference type="PROSITE" id="PS00028"/>
    </source>
</evidence>